<dbReference type="InterPro" id="IPR045555">
    <property type="entry name" value="VMAP-M0"/>
</dbReference>
<gene>
    <name evidence="4" type="ORF">D0Q02_16845</name>
</gene>
<dbReference type="InterPro" id="IPR045450">
    <property type="entry name" value="VMAP_C"/>
</dbReference>
<dbReference type="InterPro" id="IPR045431">
    <property type="entry name" value="EAD2"/>
</dbReference>
<dbReference type="Pfam" id="PF19916">
    <property type="entry name" value="VMAP-M0"/>
    <property type="match status" value="1"/>
</dbReference>
<evidence type="ECO:0000313" key="4">
    <source>
        <dbReference type="EMBL" id="RFS45339.1"/>
    </source>
</evidence>
<protein>
    <submittedName>
        <fullName evidence="4">Uncharacterized protein</fullName>
    </submittedName>
</protein>
<keyword evidence="5" id="KW-1185">Reference proteome</keyword>
<dbReference type="AlphaFoldDB" id="A0A372FXZ8"/>
<evidence type="ECO:0000259" key="3">
    <source>
        <dbReference type="Pfam" id="PF20028"/>
    </source>
</evidence>
<evidence type="ECO:0000259" key="1">
    <source>
        <dbReference type="Pfam" id="PF19916"/>
    </source>
</evidence>
<sequence>MVQRLRRELHDGDQFNDVANPRGQSLEIAKACLGEPPEVAVLVEMVRLFDPAADELPDLERLRYEADAVGVLADSDWSELRTALLAVRLAPLTRLLQRASEHKLASLPPWCANAWDVFVYLTGQNAPPRGLPPGMLFLALLEKEVDAETATLIRRRNRREASTLELTEELDRRRVLVNAGGEATTRYAYLVIQIENDLEPGSERYTVSHYRQWHGGGEWNSKLRGRIPEVAYDELESTVERIVHEMEIEWADRPAEVAVELVLPIELLNEDVPWWRKERASQYLEQKVLAMDYPVVVRSLDRLRATSWHRAWRLRWNRLQAEPWNSGLYRSVPDGPAYLTRMEAELNSDQSLATVVLSAAPTTAAEATVKEIMTALRAGLPVVVWHRTVPTDTDFWDEIQSMTERAGVVRLPELAKRSRLSALQVPPPEQGRHHGRHLVVLWDDPYRTPELDTPRSTPEVTG</sequence>
<feature type="domain" description="vWA-MoxR associated protein C-terminal" evidence="3">
    <location>
        <begin position="203"/>
        <end position="445"/>
    </location>
</feature>
<evidence type="ECO:0000313" key="5">
    <source>
        <dbReference type="Proteomes" id="UP000262621"/>
    </source>
</evidence>
<accession>A0A372FXZ8</accession>
<feature type="domain" description="Effector-associated" evidence="2">
    <location>
        <begin position="1"/>
        <end position="63"/>
    </location>
</feature>
<dbReference type="Pfam" id="PF19956">
    <property type="entry name" value="EAD2"/>
    <property type="match status" value="1"/>
</dbReference>
<name>A0A372FXZ8_9ACTN</name>
<organism evidence="4 5">
    <name type="scientific">Micromonospora craniellae</name>
    <dbReference type="NCBI Taxonomy" id="2294034"/>
    <lineage>
        <taxon>Bacteria</taxon>
        <taxon>Bacillati</taxon>
        <taxon>Actinomycetota</taxon>
        <taxon>Actinomycetes</taxon>
        <taxon>Micromonosporales</taxon>
        <taxon>Micromonosporaceae</taxon>
        <taxon>Micromonospora</taxon>
    </lineage>
</organism>
<dbReference type="EMBL" id="QVFU01000017">
    <property type="protein sequence ID" value="RFS45339.1"/>
    <property type="molecule type" value="Genomic_DNA"/>
</dbReference>
<reference evidence="4 5" key="1">
    <citation type="submission" date="2018-08" db="EMBL/GenBank/DDBJ databases">
        <title>Verrucosispora craniellae sp. nov., isolated from a marine sponge in the South China Sea.</title>
        <authorList>
            <person name="Li L."/>
            <person name="Lin H.W."/>
        </authorList>
    </citation>
    <scope>NUCLEOTIDE SEQUENCE [LARGE SCALE GENOMIC DNA]</scope>
    <source>
        <strain evidence="4 5">LHW63014</strain>
    </source>
</reference>
<evidence type="ECO:0000259" key="2">
    <source>
        <dbReference type="Pfam" id="PF19956"/>
    </source>
</evidence>
<dbReference type="Proteomes" id="UP000262621">
    <property type="component" value="Unassembled WGS sequence"/>
</dbReference>
<proteinExistence type="predicted"/>
<dbReference type="Pfam" id="PF20028">
    <property type="entry name" value="VMAP-C"/>
    <property type="match status" value="1"/>
</dbReference>
<comment type="caution">
    <text evidence="4">The sequence shown here is derived from an EMBL/GenBank/DDBJ whole genome shotgun (WGS) entry which is preliminary data.</text>
</comment>
<feature type="domain" description="vWA-MoxR associated protein middle region 0" evidence="1">
    <location>
        <begin position="73"/>
        <end position="174"/>
    </location>
</feature>